<evidence type="ECO:0000313" key="3">
    <source>
        <dbReference type="EMBL" id="KAI5444091.1"/>
    </source>
</evidence>
<feature type="region of interest" description="Disordered" evidence="1">
    <location>
        <begin position="168"/>
        <end position="187"/>
    </location>
</feature>
<dbReference type="Gramene" id="Psat01G0263400-T1">
    <property type="protein sequence ID" value="KAI5444091.1"/>
    <property type="gene ID" value="KIW84_012634"/>
</dbReference>
<keyword evidence="4" id="KW-1185">Reference proteome</keyword>
<feature type="transmembrane region" description="Helical" evidence="2">
    <location>
        <begin position="98"/>
        <end position="119"/>
    </location>
</feature>
<dbReference type="EMBL" id="JAMSHJ010000001">
    <property type="protein sequence ID" value="KAI5444091.1"/>
    <property type="molecule type" value="Genomic_DNA"/>
</dbReference>
<evidence type="ECO:0000313" key="4">
    <source>
        <dbReference type="Proteomes" id="UP001058974"/>
    </source>
</evidence>
<evidence type="ECO:0000256" key="2">
    <source>
        <dbReference type="SAM" id="Phobius"/>
    </source>
</evidence>
<organism evidence="3 4">
    <name type="scientific">Pisum sativum</name>
    <name type="common">Garden pea</name>
    <name type="synonym">Lathyrus oleraceus</name>
    <dbReference type="NCBI Taxonomy" id="3888"/>
    <lineage>
        <taxon>Eukaryota</taxon>
        <taxon>Viridiplantae</taxon>
        <taxon>Streptophyta</taxon>
        <taxon>Embryophyta</taxon>
        <taxon>Tracheophyta</taxon>
        <taxon>Spermatophyta</taxon>
        <taxon>Magnoliopsida</taxon>
        <taxon>eudicotyledons</taxon>
        <taxon>Gunneridae</taxon>
        <taxon>Pentapetalae</taxon>
        <taxon>rosids</taxon>
        <taxon>fabids</taxon>
        <taxon>Fabales</taxon>
        <taxon>Fabaceae</taxon>
        <taxon>Papilionoideae</taxon>
        <taxon>50 kb inversion clade</taxon>
        <taxon>NPAAA clade</taxon>
        <taxon>Hologalegina</taxon>
        <taxon>IRL clade</taxon>
        <taxon>Fabeae</taxon>
        <taxon>Lathyrus</taxon>
    </lineage>
</organism>
<dbReference type="AlphaFoldDB" id="A0A9D5GWM0"/>
<accession>A0A9D5GWM0</accession>
<comment type="caution">
    <text evidence="3">The sequence shown here is derived from an EMBL/GenBank/DDBJ whole genome shotgun (WGS) entry which is preliminary data.</text>
</comment>
<proteinExistence type="predicted"/>
<feature type="transmembrane region" description="Helical" evidence="2">
    <location>
        <begin position="68"/>
        <end position="86"/>
    </location>
</feature>
<dbReference type="PANTHER" id="PTHR11654">
    <property type="entry name" value="OLIGOPEPTIDE TRANSPORTER-RELATED"/>
    <property type="match status" value="1"/>
</dbReference>
<reference evidence="3 4" key="1">
    <citation type="journal article" date="2022" name="Nat. Genet.">
        <title>Improved pea reference genome and pan-genome highlight genomic features and evolutionary characteristics.</title>
        <authorList>
            <person name="Yang T."/>
            <person name="Liu R."/>
            <person name="Luo Y."/>
            <person name="Hu S."/>
            <person name="Wang D."/>
            <person name="Wang C."/>
            <person name="Pandey M.K."/>
            <person name="Ge S."/>
            <person name="Xu Q."/>
            <person name="Li N."/>
            <person name="Li G."/>
            <person name="Huang Y."/>
            <person name="Saxena R.K."/>
            <person name="Ji Y."/>
            <person name="Li M."/>
            <person name="Yan X."/>
            <person name="He Y."/>
            <person name="Liu Y."/>
            <person name="Wang X."/>
            <person name="Xiang C."/>
            <person name="Varshney R.K."/>
            <person name="Ding H."/>
            <person name="Gao S."/>
            <person name="Zong X."/>
        </authorList>
    </citation>
    <scope>NUCLEOTIDE SEQUENCE [LARGE SCALE GENOMIC DNA]</scope>
    <source>
        <strain evidence="3 4">cv. Zhongwan 6</strain>
    </source>
</reference>
<keyword evidence="2" id="KW-0812">Transmembrane</keyword>
<name>A0A9D5GWM0_PEA</name>
<keyword evidence="2" id="KW-1133">Transmembrane helix</keyword>
<sequence length="293" mass="31593">MRRSVSMLAQEMDQLIFMKKPAFKARTGGWKSASLLLVNQGLIALAFSGVEANLVLFSKLVLKQTNVQAASTFSIWMGTTYFLSLIEVFLSDSYLGRYLTCIIFQFVFIIGMVVSVAAASDPATPKPTANLSCTSISYKAKLYLKKITNTPPQASRVLVVVPHSAANPSNGQSGHGSSSQSLKGSVVSVPKTSSATNDIVNQENIQPQAAVTATTSPNETVGSITQTDQINLQVLTKENLYQNPGIDGAISREVGNNWISVGPSHVEGNKLEEADDLSPSKNGKSRLKFWYQI</sequence>
<dbReference type="Gene3D" id="1.20.1250.20">
    <property type="entry name" value="MFS general substrate transporter like domains"/>
    <property type="match status" value="1"/>
</dbReference>
<dbReference type="Proteomes" id="UP001058974">
    <property type="component" value="Chromosome 1"/>
</dbReference>
<dbReference type="InterPro" id="IPR036259">
    <property type="entry name" value="MFS_trans_sf"/>
</dbReference>
<evidence type="ECO:0000256" key="1">
    <source>
        <dbReference type="SAM" id="MobiDB-lite"/>
    </source>
</evidence>
<feature type="compositionally biased region" description="Low complexity" evidence="1">
    <location>
        <begin position="169"/>
        <end position="187"/>
    </location>
</feature>
<dbReference type="SUPFAM" id="SSF103473">
    <property type="entry name" value="MFS general substrate transporter"/>
    <property type="match status" value="1"/>
</dbReference>
<keyword evidence="2" id="KW-0472">Membrane</keyword>
<protein>
    <submittedName>
        <fullName evidence="3">Uncharacterized protein</fullName>
    </submittedName>
</protein>
<gene>
    <name evidence="3" type="ORF">KIW84_012634</name>
</gene>